<comment type="caution">
    <text evidence="1">The sequence shown here is derived from an EMBL/GenBank/DDBJ whole genome shotgun (WGS) entry which is preliminary data.</text>
</comment>
<keyword evidence="2" id="KW-1185">Reference proteome</keyword>
<dbReference type="EMBL" id="JANPWB010000001">
    <property type="protein sequence ID" value="KAJ1218079.1"/>
    <property type="molecule type" value="Genomic_DNA"/>
</dbReference>
<protein>
    <submittedName>
        <fullName evidence="1">Uncharacterized protein</fullName>
    </submittedName>
</protein>
<name>A0AAV7X1W5_PLEWA</name>
<dbReference type="Proteomes" id="UP001066276">
    <property type="component" value="Chromosome 1_1"/>
</dbReference>
<dbReference type="AlphaFoldDB" id="A0AAV7X1W5"/>
<gene>
    <name evidence="1" type="ORF">NDU88_005665</name>
</gene>
<proteinExistence type="predicted"/>
<sequence>MVPGGYQVAACGMRRLRRRREPESAALPVGGRLSAKVRGGGVPLLLLLIPTPPNARSCAGGPDHTVQNAVATPILPRRLPLVGGPLTLGRGRARRRRPPVTPRPMVLRALCPAGEICCFLGLRFSQFWEAAGRLPQARVAPAVAEVWLGARSFVLRRPFSSVAKPRLPPLFIFNISNSNRETFTK</sequence>
<accession>A0AAV7X1W5</accession>
<reference evidence="1" key="1">
    <citation type="journal article" date="2022" name="bioRxiv">
        <title>Sequencing and chromosome-scale assembly of the giantPleurodeles waltlgenome.</title>
        <authorList>
            <person name="Brown T."/>
            <person name="Elewa A."/>
            <person name="Iarovenko S."/>
            <person name="Subramanian E."/>
            <person name="Araus A.J."/>
            <person name="Petzold A."/>
            <person name="Susuki M."/>
            <person name="Suzuki K.-i.T."/>
            <person name="Hayashi T."/>
            <person name="Toyoda A."/>
            <person name="Oliveira C."/>
            <person name="Osipova E."/>
            <person name="Leigh N.D."/>
            <person name="Simon A."/>
            <person name="Yun M.H."/>
        </authorList>
    </citation>
    <scope>NUCLEOTIDE SEQUENCE</scope>
    <source>
        <strain evidence="1">20211129_DDA</strain>
        <tissue evidence="1">Liver</tissue>
    </source>
</reference>
<evidence type="ECO:0000313" key="1">
    <source>
        <dbReference type="EMBL" id="KAJ1218079.1"/>
    </source>
</evidence>
<organism evidence="1 2">
    <name type="scientific">Pleurodeles waltl</name>
    <name type="common">Iberian ribbed newt</name>
    <dbReference type="NCBI Taxonomy" id="8319"/>
    <lineage>
        <taxon>Eukaryota</taxon>
        <taxon>Metazoa</taxon>
        <taxon>Chordata</taxon>
        <taxon>Craniata</taxon>
        <taxon>Vertebrata</taxon>
        <taxon>Euteleostomi</taxon>
        <taxon>Amphibia</taxon>
        <taxon>Batrachia</taxon>
        <taxon>Caudata</taxon>
        <taxon>Salamandroidea</taxon>
        <taxon>Salamandridae</taxon>
        <taxon>Pleurodelinae</taxon>
        <taxon>Pleurodeles</taxon>
    </lineage>
</organism>
<evidence type="ECO:0000313" key="2">
    <source>
        <dbReference type="Proteomes" id="UP001066276"/>
    </source>
</evidence>